<name>A0AAD4CBN8_ASPNN</name>
<feature type="region of interest" description="Disordered" evidence="1">
    <location>
        <begin position="137"/>
        <end position="165"/>
    </location>
</feature>
<dbReference type="EMBL" id="VCAU01000209">
    <property type="protein sequence ID" value="KAF9882842.1"/>
    <property type="molecule type" value="Genomic_DNA"/>
</dbReference>
<dbReference type="Pfam" id="PF14420">
    <property type="entry name" value="Clr5"/>
    <property type="match status" value="1"/>
</dbReference>
<evidence type="ECO:0000313" key="3">
    <source>
        <dbReference type="EMBL" id="KAF9882842.1"/>
    </source>
</evidence>
<organism evidence="3 4">
    <name type="scientific">Aspergillus nanangensis</name>
    <dbReference type="NCBI Taxonomy" id="2582783"/>
    <lineage>
        <taxon>Eukaryota</taxon>
        <taxon>Fungi</taxon>
        <taxon>Dikarya</taxon>
        <taxon>Ascomycota</taxon>
        <taxon>Pezizomycotina</taxon>
        <taxon>Eurotiomycetes</taxon>
        <taxon>Eurotiomycetidae</taxon>
        <taxon>Eurotiales</taxon>
        <taxon>Aspergillaceae</taxon>
        <taxon>Aspergillus</taxon>
        <taxon>Aspergillus subgen. Circumdati</taxon>
    </lineage>
</organism>
<evidence type="ECO:0000256" key="1">
    <source>
        <dbReference type="SAM" id="MobiDB-lite"/>
    </source>
</evidence>
<gene>
    <name evidence="3" type="ORF">FE257_004973</name>
</gene>
<proteinExistence type="predicted"/>
<dbReference type="InterPro" id="IPR025676">
    <property type="entry name" value="Clr5_dom"/>
</dbReference>
<reference evidence="3" key="2">
    <citation type="submission" date="2020-02" db="EMBL/GenBank/DDBJ databases">
        <authorList>
            <person name="Gilchrist C.L.M."/>
            <person name="Chooi Y.-H."/>
        </authorList>
    </citation>
    <scope>NUCLEOTIDE SEQUENCE</scope>
    <source>
        <strain evidence="3">MST-FP2251</strain>
    </source>
</reference>
<feature type="domain" description="Clr5" evidence="2">
    <location>
        <begin position="7"/>
        <end position="58"/>
    </location>
</feature>
<feature type="compositionally biased region" description="Polar residues" evidence="1">
    <location>
        <begin position="142"/>
        <end position="157"/>
    </location>
</feature>
<feature type="region of interest" description="Disordered" evidence="1">
    <location>
        <begin position="305"/>
        <end position="338"/>
    </location>
</feature>
<feature type="compositionally biased region" description="Basic residues" evidence="1">
    <location>
        <begin position="49"/>
        <end position="67"/>
    </location>
</feature>
<feature type="compositionally biased region" description="Polar residues" evidence="1">
    <location>
        <begin position="306"/>
        <end position="330"/>
    </location>
</feature>
<accession>A0AAD4CBN8</accession>
<dbReference type="Proteomes" id="UP001194746">
    <property type="component" value="Unassembled WGS sequence"/>
</dbReference>
<reference evidence="3" key="1">
    <citation type="journal article" date="2019" name="Beilstein J. Org. Chem.">
        <title>Nanangenines: drimane sesquiterpenoids as the dominant metabolite cohort of a novel Australian fungus, Aspergillus nanangensis.</title>
        <authorList>
            <person name="Lacey H.J."/>
            <person name="Gilchrist C.L.M."/>
            <person name="Crombie A."/>
            <person name="Kalaitzis J.A."/>
            <person name="Vuong D."/>
            <person name="Rutledge P.J."/>
            <person name="Turner P."/>
            <person name="Pitt J.I."/>
            <person name="Lacey E."/>
            <person name="Chooi Y.H."/>
            <person name="Piggott A.M."/>
        </authorList>
    </citation>
    <scope>NUCLEOTIDE SEQUENCE</scope>
    <source>
        <strain evidence="3">MST-FP2251</strain>
    </source>
</reference>
<comment type="caution">
    <text evidence="3">The sequence shown here is derived from an EMBL/GenBank/DDBJ whole genome shotgun (WGS) entry which is preliminary data.</text>
</comment>
<protein>
    <recommendedName>
        <fullName evidence="2">Clr5 domain-containing protein</fullName>
    </recommendedName>
</protein>
<evidence type="ECO:0000313" key="4">
    <source>
        <dbReference type="Proteomes" id="UP001194746"/>
    </source>
</evidence>
<feature type="compositionally biased region" description="Polar residues" evidence="1">
    <location>
        <begin position="77"/>
        <end position="99"/>
    </location>
</feature>
<keyword evidence="4" id="KW-1185">Reference proteome</keyword>
<sequence length="378" mass="41270">MKNSIPSDVWERKKALIAKLYKDEEWPLKQVIKQIRSADFNPSETQLRSRLKKWRVTKPSRQTRKKSNASQPEAIEDSSSQESTSPHMNVSVSPKTQVPRSEKPQMALSVAEQEWYMNNGVYAKQPDFPAAVHFTGQDGPESWSSGTMHQTPLSPSSQHRHSSIGSPSMVLIPSGNPYDPANMSPLLDGPLVDSTSSMASSFPDTPYTASAEPCLQAPVPTTTAATAATSISWSMPQWFTQSTTMPFYTTAPLSPPIDPVMQLMAPHPPTSLYPPHTSPAPSFTHQHLPELYDVAKPVKRSLSAPFVSNTAGGDPGATQSCRPQTSSETHPSLPPKMTSLIPPPSPFLPHGQHPVMCAPIYPYTGPEYLAHKPPSIGF</sequence>
<feature type="region of interest" description="Disordered" evidence="1">
    <location>
        <begin position="42"/>
        <end position="106"/>
    </location>
</feature>
<evidence type="ECO:0000259" key="2">
    <source>
        <dbReference type="Pfam" id="PF14420"/>
    </source>
</evidence>
<dbReference type="AlphaFoldDB" id="A0AAD4CBN8"/>